<dbReference type="EMBL" id="WNJQ01000006">
    <property type="protein sequence ID" value="MBC9825707.1"/>
    <property type="molecule type" value="Genomic_DNA"/>
</dbReference>
<feature type="binding site" evidence="7">
    <location>
        <position position="112"/>
    </location>
    <ligand>
        <name>carbamoyl phosphate</name>
        <dbReference type="ChEBI" id="CHEBI:58228"/>
    </ligand>
</feature>
<feature type="binding site" evidence="7">
    <location>
        <position position="171"/>
    </location>
    <ligand>
        <name>L-ornithine</name>
        <dbReference type="ChEBI" id="CHEBI:46911"/>
    </ligand>
</feature>
<feature type="domain" description="Aspartate/ornithine carbamoyltransferase Asp/Orn-binding" evidence="8">
    <location>
        <begin position="158"/>
        <end position="312"/>
    </location>
</feature>
<accession>A0ABR7TCL1</accession>
<reference evidence="10 11" key="1">
    <citation type="journal article" date="2020" name="Microorganisms">
        <title>New Insight into Antimicrobial Compounds from Food and Marine-Sourced Carnobacterium Species through Phenotype and Genome Analyses.</title>
        <authorList>
            <person name="Begrem S."/>
            <person name="Ivaniuk F."/>
            <person name="Gigout-Chevalier F."/>
            <person name="Kolypczuk L."/>
            <person name="Bonnetot S."/>
            <person name="Leroi F."/>
            <person name="Grovel O."/>
            <person name="Delbarre-Ladrat C."/>
            <person name="Passerini D."/>
        </authorList>
    </citation>
    <scope>NUCLEOTIDE SEQUENCE [LARGE SCALE GENOMIC DNA]</scope>
    <source>
        <strain evidence="10 11">MIP2551</strain>
    </source>
</reference>
<dbReference type="Gene3D" id="3.40.50.1370">
    <property type="entry name" value="Aspartate/ornithine carbamoyltransferase"/>
    <property type="match status" value="2"/>
</dbReference>
<dbReference type="InterPro" id="IPR006132">
    <property type="entry name" value="Asp/Orn_carbamoyltranf_P-bd"/>
</dbReference>
<comment type="caution">
    <text evidence="10">The sequence shown here is derived from an EMBL/GenBank/DDBJ whole genome shotgun (WGS) entry which is preliminary data.</text>
</comment>
<dbReference type="InterPro" id="IPR002292">
    <property type="entry name" value="Orn/put_carbamltrans"/>
</dbReference>
<feature type="binding site" evidence="7">
    <location>
        <begin position="275"/>
        <end position="276"/>
    </location>
    <ligand>
        <name>carbamoyl phosphate</name>
        <dbReference type="ChEBI" id="CHEBI:58228"/>
    </ligand>
</feature>
<comment type="catalytic activity">
    <reaction evidence="6 7">
        <text>carbamoyl phosphate + L-ornithine = L-citrulline + phosphate + H(+)</text>
        <dbReference type="Rhea" id="RHEA:19513"/>
        <dbReference type="ChEBI" id="CHEBI:15378"/>
        <dbReference type="ChEBI" id="CHEBI:43474"/>
        <dbReference type="ChEBI" id="CHEBI:46911"/>
        <dbReference type="ChEBI" id="CHEBI:57743"/>
        <dbReference type="ChEBI" id="CHEBI:58228"/>
        <dbReference type="EC" id="2.1.3.3"/>
    </reaction>
</comment>
<dbReference type="InterPro" id="IPR024904">
    <property type="entry name" value="OTCase_ArgI"/>
</dbReference>
<dbReference type="Pfam" id="PF02729">
    <property type="entry name" value="OTCace_N"/>
    <property type="match status" value="1"/>
</dbReference>
<protein>
    <recommendedName>
        <fullName evidence="4 7">Ornithine carbamoyltransferase</fullName>
        <shortName evidence="7">OTCase</shortName>
        <ecNumber evidence="3 7">2.1.3.3</ecNumber>
    </recommendedName>
</protein>
<dbReference type="Pfam" id="PF00185">
    <property type="entry name" value="OTCace"/>
    <property type="match status" value="1"/>
</dbReference>
<evidence type="ECO:0000259" key="9">
    <source>
        <dbReference type="Pfam" id="PF02729"/>
    </source>
</evidence>
<dbReference type="HAMAP" id="MF_01109">
    <property type="entry name" value="OTCase"/>
    <property type="match status" value="1"/>
</dbReference>
<dbReference type="NCBIfam" id="TIGR00658">
    <property type="entry name" value="orni_carb_tr"/>
    <property type="match status" value="1"/>
</dbReference>
<dbReference type="PANTHER" id="PTHR45753">
    <property type="entry name" value="ORNITHINE CARBAMOYLTRANSFERASE, MITOCHONDRIAL"/>
    <property type="match status" value="1"/>
</dbReference>
<comment type="subcellular location">
    <subcellularLocation>
        <location evidence="7">Cytoplasm</location>
    </subcellularLocation>
</comment>
<comment type="similarity">
    <text evidence="2 7">Belongs to the aspartate/ornithine carbamoyltransferase superfamily. OTCase family.</text>
</comment>
<evidence type="ECO:0000259" key="8">
    <source>
        <dbReference type="Pfam" id="PF00185"/>
    </source>
</evidence>
<organism evidence="10 11">
    <name type="scientific">Carnobacterium inhibens</name>
    <dbReference type="NCBI Taxonomy" id="147709"/>
    <lineage>
        <taxon>Bacteria</taxon>
        <taxon>Bacillati</taxon>
        <taxon>Bacillota</taxon>
        <taxon>Bacilli</taxon>
        <taxon>Lactobacillales</taxon>
        <taxon>Carnobacteriaceae</taxon>
        <taxon>Carnobacterium</taxon>
    </lineage>
</organism>
<feature type="binding site" evidence="7">
    <location>
        <begin position="61"/>
        <end position="64"/>
    </location>
    <ligand>
        <name>carbamoyl phosphate</name>
        <dbReference type="ChEBI" id="CHEBI:58228"/>
    </ligand>
</feature>
<feature type="binding site" evidence="7">
    <location>
        <begin position="239"/>
        <end position="240"/>
    </location>
    <ligand>
        <name>L-ornithine</name>
        <dbReference type="ChEBI" id="CHEBI:46911"/>
    </ligand>
</feature>
<keyword evidence="5 7" id="KW-0808">Transferase</keyword>
<dbReference type="InterPro" id="IPR006130">
    <property type="entry name" value="Asp/Orn_carbamoylTrfase"/>
</dbReference>
<dbReference type="InterPro" id="IPR036901">
    <property type="entry name" value="Asp/Orn_carbamoylTrfase_sf"/>
</dbReference>
<dbReference type="GO" id="GO:0004585">
    <property type="term" value="F:ornithine carbamoyltransferase activity"/>
    <property type="evidence" value="ECO:0007669"/>
    <property type="project" value="UniProtKB-EC"/>
</dbReference>
<evidence type="ECO:0000256" key="6">
    <source>
        <dbReference type="ARBA" id="ARBA00048772"/>
    </source>
</evidence>
<sequence>MLIENKRKSNTKNILQVADLTEQEILSLIEEAIVMKEQTKAGIPHPYLQGKTLGMIFEKSSTRTRVSFEVGMTQLGGHALFLSSKDIQLGRGESIADTSKVLSRYVDGLMIRTFGHEIIEEFAEHASVPIINGLTNEHHPMQVLADLMTIYEKKGKLKGLKLAYIGDGNNNMTHSLMEGSAIMGMNMHIASPIGYEPLEEIFQKAKKKGEHTGANIQFTNDPIEAIKEADIVVTDVWTSMGMEEEANKRLSIFQDYQVNVDLIQYAKGDFIFLHCLPAHRGEEVTTEVIDGSHSVVFDEAENRLHAQKAVLKRLMADT</sequence>
<gene>
    <name evidence="10" type="primary">argF</name>
    <name evidence="10" type="ORF">GLO26_07700</name>
</gene>
<comment type="pathway">
    <text evidence="1">Amino-acid biosynthesis; L-arginine biosynthesis; L-arginine from L-ornithine and carbamoyl phosphate: step 1/3.</text>
</comment>
<feature type="binding site" evidence="7">
    <location>
        <position position="88"/>
    </location>
    <ligand>
        <name>carbamoyl phosphate</name>
        <dbReference type="ChEBI" id="CHEBI:58228"/>
    </ligand>
</feature>
<dbReference type="EC" id="2.1.3.3" evidence="3 7"/>
<dbReference type="PANTHER" id="PTHR45753:SF3">
    <property type="entry name" value="ORNITHINE TRANSCARBAMYLASE, MITOCHONDRIAL"/>
    <property type="match status" value="1"/>
</dbReference>
<evidence type="ECO:0000313" key="11">
    <source>
        <dbReference type="Proteomes" id="UP000638836"/>
    </source>
</evidence>
<proteinExistence type="inferred from homology"/>
<evidence type="ECO:0000313" key="10">
    <source>
        <dbReference type="EMBL" id="MBC9825707.1"/>
    </source>
</evidence>
<keyword evidence="11" id="KW-1185">Reference proteome</keyword>
<dbReference type="NCBIfam" id="NF001986">
    <property type="entry name" value="PRK00779.1"/>
    <property type="match status" value="1"/>
</dbReference>
<evidence type="ECO:0000256" key="4">
    <source>
        <dbReference type="ARBA" id="ARBA00016634"/>
    </source>
</evidence>
<keyword evidence="7" id="KW-0963">Cytoplasm</keyword>
<evidence type="ECO:0000256" key="3">
    <source>
        <dbReference type="ARBA" id="ARBA00013007"/>
    </source>
</evidence>
<dbReference type="InterPro" id="IPR006131">
    <property type="entry name" value="Asp_carbamoyltransf_Asp/Orn-bd"/>
</dbReference>
<feature type="binding site" evidence="7">
    <location>
        <begin position="139"/>
        <end position="142"/>
    </location>
    <ligand>
        <name>carbamoyl phosphate</name>
        <dbReference type="ChEBI" id="CHEBI:58228"/>
    </ligand>
</feature>
<dbReference type="PROSITE" id="PS00097">
    <property type="entry name" value="CARBAMOYLTRANSFERASE"/>
    <property type="match status" value="1"/>
</dbReference>
<feature type="binding site" evidence="7">
    <location>
        <position position="303"/>
    </location>
    <ligand>
        <name>carbamoyl phosphate</name>
        <dbReference type="ChEBI" id="CHEBI:58228"/>
    </ligand>
</feature>
<evidence type="ECO:0000256" key="1">
    <source>
        <dbReference type="ARBA" id="ARBA00004975"/>
    </source>
</evidence>
<feature type="binding site" evidence="7">
    <location>
        <position position="235"/>
    </location>
    <ligand>
        <name>L-ornithine</name>
        <dbReference type="ChEBI" id="CHEBI:46911"/>
    </ligand>
</feature>
<name>A0ABR7TCL1_9LACT</name>
<dbReference type="PRINTS" id="PR00102">
    <property type="entry name" value="OTCASE"/>
</dbReference>
<dbReference type="PRINTS" id="PR00100">
    <property type="entry name" value="AOTCASE"/>
</dbReference>
<dbReference type="SUPFAM" id="SSF53671">
    <property type="entry name" value="Aspartate/ornithine carbamoyltransferase"/>
    <property type="match status" value="1"/>
</dbReference>
<evidence type="ECO:0000256" key="7">
    <source>
        <dbReference type="HAMAP-Rule" id="MF_01109"/>
    </source>
</evidence>
<dbReference type="Proteomes" id="UP000638836">
    <property type="component" value="Unassembled WGS sequence"/>
</dbReference>
<feature type="domain" description="Aspartate/ornithine carbamoyltransferase carbamoyl-P binding" evidence="9">
    <location>
        <begin position="12"/>
        <end position="152"/>
    </location>
</feature>
<evidence type="ECO:0000256" key="5">
    <source>
        <dbReference type="ARBA" id="ARBA00022679"/>
    </source>
</evidence>
<evidence type="ECO:0000256" key="2">
    <source>
        <dbReference type="ARBA" id="ARBA00007805"/>
    </source>
</evidence>